<dbReference type="SUPFAM" id="SSF52172">
    <property type="entry name" value="CheY-like"/>
    <property type="match status" value="1"/>
</dbReference>
<dbReference type="SMART" id="SM00448">
    <property type="entry name" value="REC"/>
    <property type="match status" value="1"/>
</dbReference>
<feature type="domain" description="Response regulatory" evidence="2">
    <location>
        <begin position="23"/>
        <end position="147"/>
    </location>
</feature>
<name>A0A432WEN0_9GAMM</name>
<dbReference type="PROSITE" id="PS50110">
    <property type="entry name" value="RESPONSE_REGULATORY"/>
    <property type="match status" value="1"/>
</dbReference>
<dbReference type="InterPro" id="IPR001789">
    <property type="entry name" value="Sig_transdc_resp-reg_receiver"/>
</dbReference>
<comment type="caution">
    <text evidence="3">The sequence shown here is derived from an EMBL/GenBank/DDBJ whole genome shotgun (WGS) entry which is preliminary data.</text>
</comment>
<feature type="modified residue" description="4-aspartylphosphate" evidence="1">
    <location>
        <position position="78"/>
    </location>
</feature>
<dbReference type="Proteomes" id="UP000288405">
    <property type="component" value="Unassembled WGS sequence"/>
</dbReference>
<dbReference type="EMBL" id="PIPM01000008">
    <property type="protein sequence ID" value="RUO31353.1"/>
    <property type="molecule type" value="Genomic_DNA"/>
</dbReference>
<keyword evidence="1" id="KW-0597">Phosphoprotein</keyword>
<evidence type="ECO:0000313" key="4">
    <source>
        <dbReference type="Proteomes" id="UP000288405"/>
    </source>
</evidence>
<dbReference type="RefSeq" id="WP_126777172.1">
    <property type="nucleotide sequence ID" value="NZ_PIPM01000008.1"/>
</dbReference>
<dbReference type="AlphaFoldDB" id="A0A432WEN0"/>
<dbReference type="OrthoDB" id="9787688at2"/>
<gene>
    <name evidence="3" type="ORF">CWE11_08380</name>
</gene>
<protein>
    <submittedName>
        <fullName evidence="3">Response regulator</fullName>
    </submittedName>
</protein>
<evidence type="ECO:0000313" key="3">
    <source>
        <dbReference type="EMBL" id="RUO31353.1"/>
    </source>
</evidence>
<reference evidence="3 4" key="1">
    <citation type="journal article" date="2011" name="Front. Microbiol.">
        <title>Genomic signatures of strain selection and enhancement in Bacillus atrophaeus var. globigii, a historical biowarfare simulant.</title>
        <authorList>
            <person name="Gibbons H.S."/>
            <person name="Broomall S.M."/>
            <person name="McNew L.A."/>
            <person name="Daligault H."/>
            <person name="Chapman C."/>
            <person name="Bruce D."/>
            <person name="Karavis M."/>
            <person name="Krepps M."/>
            <person name="McGregor P.A."/>
            <person name="Hong C."/>
            <person name="Park K.H."/>
            <person name="Akmal A."/>
            <person name="Feldman A."/>
            <person name="Lin J.S."/>
            <person name="Chang W.E."/>
            <person name="Higgs B.W."/>
            <person name="Demirev P."/>
            <person name="Lindquist J."/>
            <person name="Liem A."/>
            <person name="Fochler E."/>
            <person name="Read T.D."/>
            <person name="Tapia R."/>
            <person name="Johnson S."/>
            <person name="Bishop-Lilly K.A."/>
            <person name="Detter C."/>
            <person name="Han C."/>
            <person name="Sozhamannan S."/>
            <person name="Rosenzweig C.N."/>
            <person name="Skowronski E.W."/>
        </authorList>
    </citation>
    <scope>NUCLEOTIDE SEQUENCE [LARGE SCALE GENOMIC DNA]</scope>
    <source>
        <strain evidence="3 4">GYP-17</strain>
    </source>
</reference>
<dbReference type="Gene3D" id="3.40.50.2300">
    <property type="match status" value="1"/>
</dbReference>
<organism evidence="3 4">
    <name type="scientific">Aliidiomarina sanyensis</name>
    <dbReference type="NCBI Taxonomy" id="1249555"/>
    <lineage>
        <taxon>Bacteria</taxon>
        <taxon>Pseudomonadati</taxon>
        <taxon>Pseudomonadota</taxon>
        <taxon>Gammaproteobacteria</taxon>
        <taxon>Alteromonadales</taxon>
        <taxon>Idiomarinaceae</taxon>
        <taxon>Aliidiomarina</taxon>
    </lineage>
</organism>
<evidence type="ECO:0000259" key="2">
    <source>
        <dbReference type="PROSITE" id="PS50110"/>
    </source>
</evidence>
<dbReference type="PANTHER" id="PTHR45228">
    <property type="entry name" value="CYCLIC DI-GMP PHOSPHODIESTERASE TM_0186-RELATED"/>
    <property type="match status" value="1"/>
</dbReference>
<dbReference type="InterPro" id="IPR052020">
    <property type="entry name" value="Cyclic_di-GMP/3'3'-cGAMP_PDE"/>
</dbReference>
<sequence>MSDHFLFADEPSTALDALNERWKIIIVDDEPEVHAVTRLALSDFKFLGRGLEFHSAESGEEGCMLMREHPDAAIILLDVVMETDDAGLKVAQYIREDLDNHFTRIILRTGQPGQAPERTVIINYDINDYKSKTELTAQKLFTAVMSSLRSYRDIMSIEHSRRGLEKILSASTDLFSEQSMDHFVEGLVQQLGWLIGGARQVLYAEVDPGHKFEEFLVRAAFGDEADVLQGRPIKSAVSRAALVELESVIETGKPYFSDEIALVYCPSACRPWGGLLCLTGLARPLTLREQDLLVLFSEQVQLALNNVMRQSDVQTFMAATLRRLVLLERDLLEHESEQAHPAARISKLLLNELDVRDDQKNTLACAASIVARAARIFSVRIQQDHVDMRVCFERVRRAFNGLEHDKSAATQWVLKALEARFERFDGTGFPDGKHGAGFEPEVQVLVFIAAFYGEIHQGANPVVALEHIEDEADGWFMPELRNAIRKHRTVIQAIIKAEVQIQHSA</sequence>
<dbReference type="Pfam" id="PF00072">
    <property type="entry name" value="Response_reg"/>
    <property type="match status" value="1"/>
</dbReference>
<dbReference type="GO" id="GO:0000160">
    <property type="term" value="P:phosphorelay signal transduction system"/>
    <property type="evidence" value="ECO:0007669"/>
    <property type="project" value="InterPro"/>
</dbReference>
<dbReference type="Pfam" id="PF11849">
    <property type="entry name" value="DUF3369"/>
    <property type="match status" value="1"/>
</dbReference>
<dbReference type="PANTHER" id="PTHR45228:SF9">
    <property type="entry name" value="3'3'-CGAMP-SPECIFIC PHOSPHODIESTERASE 2"/>
    <property type="match status" value="1"/>
</dbReference>
<evidence type="ECO:0000256" key="1">
    <source>
        <dbReference type="PROSITE-ProRule" id="PRU00169"/>
    </source>
</evidence>
<keyword evidence="4" id="KW-1185">Reference proteome</keyword>
<dbReference type="InterPro" id="IPR011006">
    <property type="entry name" value="CheY-like_superfamily"/>
</dbReference>
<proteinExistence type="predicted"/>
<accession>A0A432WEN0</accession>
<dbReference type="InterPro" id="IPR021800">
    <property type="entry name" value="DUF3369"/>
</dbReference>